<organism evidence="5 6">
    <name type="scientific">Streptomyces purpureus</name>
    <dbReference type="NCBI Taxonomy" id="1951"/>
    <lineage>
        <taxon>Bacteria</taxon>
        <taxon>Bacillati</taxon>
        <taxon>Actinomycetota</taxon>
        <taxon>Actinomycetes</taxon>
        <taxon>Kitasatosporales</taxon>
        <taxon>Streptomycetaceae</taxon>
        <taxon>Streptomyces</taxon>
    </lineage>
</organism>
<proteinExistence type="inferred from homology"/>
<reference evidence="5" key="1">
    <citation type="journal article" date="2014" name="Int. J. Syst. Evol. Microbiol.">
        <title>Complete genome sequence of Corynebacterium casei LMG S-19264T (=DSM 44701T), isolated from a smear-ripened cheese.</title>
        <authorList>
            <consortium name="US DOE Joint Genome Institute (JGI-PGF)"/>
            <person name="Walter F."/>
            <person name="Albersmeier A."/>
            <person name="Kalinowski J."/>
            <person name="Ruckert C."/>
        </authorList>
    </citation>
    <scope>NUCLEOTIDE SEQUENCE</scope>
    <source>
        <strain evidence="5">JCM 3172</strain>
    </source>
</reference>
<evidence type="ECO:0000256" key="4">
    <source>
        <dbReference type="SAM" id="MobiDB-lite"/>
    </source>
</evidence>
<dbReference type="Proteomes" id="UP000619486">
    <property type="component" value="Unassembled WGS sequence"/>
</dbReference>
<accession>A0A918GWE1</accession>
<dbReference type="GO" id="GO:0008270">
    <property type="term" value="F:zinc ion binding"/>
    <property type="evidence" value="ECO:0007669"/>
    <property type="project" value="InterPro"/>
</dbReference>
<keyword evidence="6" id="KW-1185">Reference proteome</keyword>
<name>A0A918GWE1_9ACTN</name>
<comment type="cofactor">
    <cofactor evidence="3">
        <name>Zn(2+)</name>
        <dbReference type="ChEBI" id="CHEBI:29105"/>
    </cofactor>
    <text evidence="3">Binds 1 zinc ion per subunit.</text>
</comment>
<evidence type="ECO:0000256" key="2">
    <source>
        <dbReference type="ARBA" id="ARBA00024993"/>
    </source>
</evidence>
<evidence type="ECO:0000313" key="5">
    <source>
        <dbReference type="EMBL" id="GGT13094.1"/>
    </source>
</evidence>
<protein>
    <submittedName>
        <fullName evidence="5">Carbonic anhydrase</fullName>
    </submittedName>
</protein>
<sequence length="237" mass="24643">MTAAALTAAVPAARAATPAQPAPPSPASAAGAGTLSSTPTTPVSPGRALTLLQAGNARYAALRQAHPHLDAARRKEVATAQHPFAVVLGCLDSRVPPELVFDQGLGDLMTVRTAGQALDDAVLGSIQYAVQVKHIKLVVVLGHERCGAAEAAVEYVRTGIPAEGPLAEIVEQMAPAAREARHLPGDWVENTVRANVARVQEELASDSTFDGALVVGARFDLDTGHVTFEPSSHHRRA</sequence>
<dbReference type="Gene3D" id="3.40.1050.10">
    <property type="entry name" value="Carbonic anhydrase"/>
    <property type="match status" value="1"/>
</dbReference>
<evidence type="ECO:0000313" key="6">
    <source>
        <dbReference type="Proteomes" id="UP000619486"/>
    </source>
</evidence>
<reference evidence="5" key="2">
    <citation type="submission" date="2020-09" db="EMBL/GenBank/DDBJ databases">
        <authorList>
            <person name="Sun Q."/>
            <person name="Ohkuma M."/>
        </authorList>
    </citation>
    <scope>NUCLEOTIDE SEQUENCE</scope>
    <source>
        <strain evidence="5">JCM 3172</strain>
    </source>
</reference>
<feature type="binding site" evidence="3">
    <location>
        <position position="146"/>
    </location>
    <ligand>
        <name>Zn(2+)</name>
        <dbReference type="ChEBI" id="CHEBI:29105"/>
    </ligand>
</feature>
<evidence type="ECO:0000256" key="1">
    <source>
        <dbReference type="ARBA" id="ARBA00006217"/>
    </source>
</evidence>
<comment type="function">
    <text evidence="2">Catalyzes the reversible hydration of carbon dioxide to form bicarbonate.</text>
</comment>
<comment type="similarity">
    <text evidence="1">Belongs to the beta-class carbonic anhydrase family.</text>
</comment>
<feature type="binding site" evidence="3">
    <location>
        <position position="90"/>
    </location>
    <ligand>
        <name>Zn(2+)</name>
        <dbReference type="ChEBI" id="CHEBI:29105"/>
    </ligand>
</feature>
<dbReference type="InterPro" id="IPR036874">
    <property type="entry name" value="Carbonic_anhydrase_sf"/>
</dbReference>
<dbReference type="PANTHER" id="PTHR11002:SF79">
    <property type="entry name" value="CARBONIC ANHYDRASE 2"/>
    <property type="match status" value="1"/>
</dbReference>
<dbReference type="SMART" id="SM00947">
    <property type="entry name" value="Pro_CA"/>
    <property type="match status" value="1"/>
</dbReference>
<dbReference type="AlphaFoldDB" id="A0A918GWE1"/>
<dbReference type="EMBL" id="BMQQ01000001">
    <property type="protein sequence ID" value="GGT13094.1"/>
    <property type="molecule type" value="Genomic_DNA"/>
</dbReference>
<dbReference type="GO" id="GO:0004089">
    <property type="term" value="F:carbonate dehydratase activity"/>
    <property type="evidence" value="ECO:0007669"/>
    <property type="project" value="InterPro"/>
</dbReference>
<dbReference type="Pfam" id="PF00484">
    <property type="entry name" value="Pro_CA"/>
    <property type="match status" value="1"/>
</dbReference>
<feature type="compositionally biased region" description="Low complexity" evidence="4">
    <location>
        <begin position="27"/>
        <end position="45"/>
    </location>
</feature>
<feature type="binding site" evidence="3">
    <location>
        <position position="143"/>
    </location>
    <ligand>
        <name>Zn(2+)</name>
        <dbReference type="ChEBI" id="CHEBI:29105"/>
    </ligand>
</feature>
<keyword evidence="3" id="KW-0862">Zinc</keyword>
<dbReference type="SUPFAM" id="SSF53056">
    <property type="entry name" value="beta-carbonic anhydrase, cab"/>
    <property type="match status" value="1"/>
</dbReference>
<dbReference type="PANTHER" id="PTHR11002">
    <property type="entry name" value="CARBONIC ANHYDRASE"/>
    <property type="match status" value="1"/>
</dbReference>
<comment type="caution">
    <text evidence="5">The sequence shown here is derived from an EMBL/GenBank/DDBJ whole genome shotgun (WGS) entry which is preliminary data.</text>
</comment>
<feature type="binding site" evidence="3">
    <location>
        <position position="92"/>
    </location>
    <ligand>
        <name>Zn(2+)</name>
        <dbReference type="ChEBI" id="CHEBI:29105"/>
    </ligand>
</feature>
<dbReference type="InterPro" id="IPR001765">
    <property type="entry name" value="Carbonic_anhydrase"/>
</dbReference>
<feature type="region of interest" description="Disordered" evidence="4">
    <location>
        <begin position="11"/>
        <end position="46"/>
    </location>
</feature>
<evidence type="ECO:0000256" key="3">
    <source>
        <dbReference type="PIRSR" id="PIRSR601765-1"/>
    </source>
</evidence>
<gene>
    <name evidence="5" type="ORF">GCM10014713_01980</name>
</gene>
<keyword evidence="3" id="KW-0479">Metal-binding</keyword>